<proteinExistence type="predicted"/>
<sequence length="57" mass="6208">MFLRLKKLWRREEGAVTVDWVVLSAAIVLLAALIISSMTTGTVDLADSLMTQTPGAF</sequence>
<evidence type="ECO:0008006" key="3">
    <source>
        <dbReference type="Google" id="ProtNLM"/>
    </source>
</evidence>
<evidence type="ECO:0000256" key="1">
    <source>
        <dbReference type="SAM" id="Phobius"/>
    </source>
</evidence>
<protein>
    <recommendedName>
        <fullName evidence="3">Flp pilus assembly protein, pilin Flp</fullName>
    </recommendedName>
</protein>
<accession>A0A0F9VHN8</accession>
<comment type="caution">
    <text evidence="2">The sequence shown here is derived from an EMBL/GenBank/DDBJ whole genome shotgun (WGS) entry which is preliminary data.</text>
</comment>
<gene>
    <name evidence="2" type="ORF">LCGC14_0483220</name>
</gene>
<reference evidence="2" key="1">
    <citation type="journal article" date="2015" name="Nature">
        <title>Complex archaea that bridge the gap between prokaryotes and eukaryotes.</title>
        <authorList>
            <person name="Spang A."/>
            <person name="Saw J.H."/>
            <person name="Jorgensen S.L."/>
            <person name="Zaremba-Niedzwiedzka K."/>
            <person name="Martijn J."/>
            <person name="Lind A.E."/>
            <person name="van Eijk R."/>
            <person name="Schleper C."/>
            <person name="Guy L."/>
            <person name="Ettema T.J."/>
        </authorList>
    </citation>
    <scope>NUCLEOTIDE SEQUENCE</scope>
</reference>
<organism evidence="2">
    <name type="scientific">marine sediment metagenome</name>
    <dbReference type="NCBI Taxonomy" id="412755"/>
    <lineage>
        <taxon>unclassified sequences</taxon>
        <taxon>metagenomes</taxon>
        <taxon>ecological metagenomes</taxon>
    </lineage>
</organism>
<dbReference type="EMBL" id="LAZR01000529">
    <property type="protein sequence ID" value="KKN65278.1"/>
    <property type="molecule type" value="Genomic_DNA"/>
</dbReference>
<evidence type="ECO:0000313" key="2">
    <source>
        <dbReference type="EMBL" id="KKN65278.1"/>
    </source>
</evidence>
<keyword evidence="1" id="KW-1133">Transmembrane helix</keyword>
<name>A0A0F9VHN8_9ZZZZ</name>
<feature type="transmembrane region" description="Helical" evidence="1">
    <location>
        <begin position="20"/>
        <end position="40"/>
    </location>
</feature>
<keyword evidence="1" id="KW-0472">Membrane</keyword>
<keyword evidence="1" id="KW-0812">Transmembrane</keyword>
<dbReference type="AlphaFoldDB" id="A0A0F9VHN8"/>